<dbReference type="RefSeq" id="WP_007082523.1">
    <property type="nucleotide sequence ID" value="NZ_AJXU01000065.1"/>
</dbReference>
<evidence type="ECO:0000313" key="3">
    <source>
        <dbReference type="Proteomes" id="UP000004210"/>
    </source>
</evidence>
<dbReference type="Proteomes" id="UP000004210">
    <property type="component" value="Unassembled WGS sequence"/>
</dbReference>
<proteinExistence type="predicted"/>
<sequence length="245" mass="26418">MRKLISVLLFALAMPAIAATALGNKDVVEMVKLGLDPQVISAKIDASTNDFDTSPQALAKLKHDGVSPALISRMIGASSPTHNASANQASGDEIQFVDASGKQVAINPVRVTAEASYRKAWIPFHVGGPETFMFVQGFHAPLRTSATPEFIANMDPLMVRLIHLGENKDHKARYVVFSGSNTDREVEVTTEKLGNGNYSIKPAKPLTPGEEYAFLVVSQMPVGYGFWTYFAQNAAAAKAYDFGVD</sequence>
<comment type="caution">
    <text evidence="2">The sequence shown here is derived from an EMBL/GenBank/DDBJ whole genome shotgun (WGS) entry which is preliminary data.</text>
</comment>
<evidence type="ECO:0000313" key="2">
    <source>
        <dbReference type="EMBL" id="EIL88021.1"/>
    </source>
</evidence>
<organism evidence="2 3">
    <name type="scientific">Rhodanobacter fulvus Jip2</name>
    <dbReference type="NCBI Taxonomy" id="1163408"/>
    <lineage>
        <taxon>Bacteria</taxon>
        <taxon>Pseudomonadati</taxon>
        <taxon>Pseudomonadota</taxon>
        <taxon>Gammaproteobacteria</taxon>
        <taxon>Lysobacterales</taxon>
        <taxon>Rhodanobacteraceae</taxon>
        <taxon>Rhodanobacter</taxon>
    </lineage>
</organism>
<name>I4VLD0_9GAMM</name>
<dbReference type="AlphaFoldDB" id="I4VLD0"/>
<evidence type="ECO:0000256" key="1">
    <source>
        <dbReference type="SAM" id="SignalP"/>
    </source>
</evidence>
<keyword evidence="3" id="KW-1185">Reference proteome</keyword>
<protein>
    <submittedName>
        <fullName evidence="2">Uncharacterized protein</fullName>
    </submittedName>
</protein>
<gene>
    <name evidence="2" type="ORF">UU9_14480</name>
</gene>
<reference evidence="2 3" key="1">
    <citation type="journal article" date="2012" name="J. Bacteriol.">
        <title>Genome sequences for six rhodanobacter strains, isolated from soils and the terrestrial subsurface, with variable denitrification capabilities.</title>
        <authorList>
            <person name="Kostka J.E."/>
            <person name="Green S.J."/>
            <person name="Rishishwar L."/>
            <person name="Prakash O."/>
            <person name="Katz L.S."/>
            <person name="Marino-Ramirez L."/>
            <person name="Jordan I.K."/>
            <person name="Munk C."/>
            <person name="Ivanova N."/>
            <person name="Mikhailova N."/>
            <person name="Watson D.B."/>
            <person name="Brown S.D."/>
            <person name="Palumbo A.V."/>
            <person name="Brooks S.C."/>
        </authorList>
    </citation>
    <scope>NUCLEOTIDE SEQUENCE [LARGE SCALE GENOMIC DNA]</scope>
    <source>
        <strain evidence="3">Jip2T</strain>
    </source>
</reference>
<dbReference type="PATRIC" id="fig|1163408.3.peg.2938"/>
<feature type="signal peptide" evidence="1">
    <location>
        <begin position="1"/>
        <end position="18"/>
    </location>
</feature>
<accession>I4VLD0</accession>
<dbReference type="EMBL" id="AJXU01000065">
    <property type="protein sequence ID" value="EIL88021.1"/>
    <property type="molecule type" value="Genomic_DNA"/>
</dbReference>
<dbReference type="OrthoDB" id="7059150at2"/>
<keyword evidence="1" id="KW-0732">Signal</keyword>
<feature type="chain" id="PRO_5003695799" evidence="1">
    <location>
        <begin position="19"/>
        <end position="245"/>
    </location>
</feature>